<dbReference type="NCBIfam" id="TIGR00638">
    <property type="entry name" value="Mop"/>
    <property type="match status" value="1"/>
</dbReference>
<evidence type="ECO:0000256" key="1">
    <source>
        <dbReference type="ARBA" id="ARBA00008110"/>
    </source>
</evidence>
<dbReference type="InterPro" id="IPR005116">
    <property type="entry name" value="Transp-assoc_OB_typ1"/>
</dbReference>
<accession>A0A934TTR3</accession>
<keyword evidence="8" id="KW-1185">Reference proteome</keyword>
<evidence type="ECO:0000256" key="2">
    <source>
        <dbReference type="ARBA" id="ARBA00022448"/>
    </source>
</evidence>
<comment type="similarity">
    <text evidence="1 5">Belongs to the ModE family.</text>
</comment>
<dbReference type="SUPFAM" id="SSF46785">
    <property type="entry name" value="Winged helix' DNA-binding domain"/>
    <property type="match status" value="1"/>
</dbReference>
<reference evidence="7" key="1">
    <citation type="journal article" date="2012" name="J. Microbiol. Biotechnol.">
        <title>Ramlibacter ginsenosidimutans sp. nov., with ginsenoside-converting activity.</title>
        <authorList>
            <person name="Wang L."/>
            <person name="An D.S."/>
            <person name="Kim S.G."/>
            <person name="Jin F.X."/>
            <person name="Kim S.C."/>
            <person name="Lee S.T."/>
            <person name="Im W.T."/>
        </authorList>
    </citation>
    <scope>NUCLEOTIDE SEQUENCE</scope>
    <source>
        <strain evidence="7">KACC 17527</strain>
    </source>
</reference>
<dbReference type="EMBL" id="JAEPWM010000004">
    <property type="protein sequence ID" value="MBK6006745.1"/>
    <property type="molecule type" value="Genomic_DNA"/>
</dbReference>
<dbReference type="GO" id="GO:0003700">
    <property type="term" value="F:DNA-binding transcription factor activity"/>
    <property type="evidence" value="ECO:0007669"/>
    <property type="project" value="InterPro"/>
</dbReference>
<dbReference type="PIRSF" id="PIRSF005763">
    <property type="entry name" value="Txn_reg_ModE"/>
    <property type="match status" value="1"/>
</dbReference>
<dbReference type="InterPro" id="IPR016462">
    <property type="entry name" value="ModE"/>
</dbReference>
<dbReference type="InterPro" id="IPR004606">
    <property type="entry name" value="Mop_domain"/>
</dbReference>
<dbReference type="RefSeq" id="WP_201170809.1">
    <property type="nucleotide sequence ID" value="NZ_JAEPWM010000004.1"/>
</dbReference>
<feature type="domain" description="Mop" evidence="6">
    <location>
        <begin position="118"/>
        <end position="184"/>
    </location>
</feature>
<dbReference type="Pfam" id="PF03459">
    <property type="entry name" value="TOBE"/>
    <property type="match status" value="1"/>
</dbReference>
<dbReference type="Gene3D" id="2.40.50.100">
    <property type="match status" value="1"/>
</dbReference>
<dbReference type="PANTHER" id="PTHR30432">
    <property type="entry name" value="TRANSCRIPTIONAL REGULATOR MODE"/>
    <property type="match status" value="1"/>
</dbReference>
<dbReference type="InterPro" id="IPR000847">
    <property type="entry name" value="LysR_HTH_N"/>
</dbReference>
<dbReference type="Proteomes" id="UP000630528">
    <property type="component" value="Unassembled WGS sequence"/>
</dbReference>
<evidence type="ECO:0000256" key="5">
    <source>
        <dbReference type="PIRNR" id="PIRNR005763"/>
    </source>
</evidence>
<keyword evidence="3 5" id="KW-0500">Molybdenum</keyword>
<keyword evidence="2 5" id="KW-0813">Transport</keyword>
<dbReference type="InterPro" id="IPR008995">
    <property type="entry name" value="Mo/tungstate-bd_C_term_dom"/>
</dbReference>
<reference evidence="7" key="2">
    <citation type="submission" date="2021-01" db="EMBL/GenBank/DDBJ databases">
        <authorList>
            <person name="Kang M."/>
        </authorList>
    </citation>
    <scope>NUCLEOTIDE SEQUENCE</scope>
    <source>
        <strain evidence="7">KACC 17527</strain>
    </source>
</reference>
<dbReference type="SUPFAM" id="SSF50331">
    <property type="entry name" value="MOP-like"/>
    <property type="match status" value="2"/>
</dbReference>
<proteinExistence type="inferred from homology"/>
<dbReference type="GO" id="GO:0015689">
    <property type="term" value="P:molybdate ion transport"/>
    <property type="evidence" value="ECO:0007669"/>
    <property type="project" value="UniProtKB-UniRule"/>
</dbReference>
<evidence type="ECO:0000256" key="4">
    <source>
        <dbReference type="ARBA" id="ARBA00022737"/>
    </source>
</evidence>
<dbReference type="Pfam" id="PF00126">
    <property type="entry name" value="HTH_1"/>
    <property type="match status" value="1"/>
</dbReference>
<dbReference type="GO" id="GO:0030151">
    <property type="term" value="F:molybdenum ion binding"/>
    <property type="evidence" value="ECO:0007669"/>
    <property type="project" value="UniProtKB-UniRule"/>
</dbReference>
<evidence type="ECO:0000313" key="8">
    <source>
        <dbReference type="Proteomes" id="UP000630528"/>
    </source>
</evidence>
<evidence type="ECO:0000259" key="6">
    <source>
        <dbReference type="PROSITE" id="PS51866"/>
    </source>
</evidence>
<gene>
    <name evidence="7" type="ORF">JJB11_11650</name>
</gene>
<organism evidence="7 8">
    <name type="scientific">Ramlibacter ginsenosidimutans</name>
    <dbReference type="NCBI Taxonomy" id="502333"/>
    <lineage>
        <taxon>Bacteria</taxon>
        <taxon>Pseudomonadati</taxon>
        <taxon>Pseudomonadota</taxon>
        <taxon>Betaproteobacteria</taxon>
        <taxon>Burkholderiales</taxon>
        <taxon>Comamonadaceae</taxon>
        <taxon>Ramlibacter</taxon>
    </lineage>
</organism>
<evidence type="ECO:0000256" key="3">
    <source>
        <dbReference type="ARBA" id="ARBA00022505"/>
    </source>
</evidence>
<dbReference type="PROSITE" id="PS51866">
    <property type="entry name" value="MOP"/>
    <property type="match status" value="1"/>
</dbReference>
<dbReference type="PANTHER" id="PTHR30432:SF1">
    <property type="entry name" value="DNA-BINDING TRANSCRIPTIONAL DUAL REGULATOR MODE"/>
    <property type="match status" value="1"/>
</dbReference>
<protein>
    <submittedName>
        <fullName evidence="7">TOBE domain-containing protein</fullName>
    </submittedName>
</protein>
<dbReference type="InterPro" id="IPR036390">
    <property type="entry name" value="WH_DNA-bd_sf"/>
</dbReference>
<evidence type="ECO:0000313" key="7">
    <source>
        <dbReference type="EMBL" id="MBK6006745.1"/>
    </source>
</evidence>
<dbReference type="InterPro" id="IPR051815">
    <property type="entry name" value="Molybdate_resp_trans_reg"/>
</dbReference>
<dbReference type="AlphaFoldDB" id="A0A934TTR3"/>
<comment type="caution">
    <text evidence="7">The sequence shown here is derived from an EMBL/GenBank/DDBJ whole genome shotgun (WGS) entry which is preliminary data.</text>
</comment>
<dbReference type="Gene3D" id="1.10.10.10">
    <property type="entry name" value="Winged helix-like DNA-binding domain superfamily/Winged helix DNA-binding domain"/>
    <property type="match status" value="1"/>
</dbReference>
<name>A0A934TTR3_9BURK</name>
<keyword evidence="4" id="KW-0677">Repeat</keyword>
<sequence length="251" mass="25265">MPRRPLQLAGALVHAVADKRVEILRRVGALGSISQAARDAGVSYKAAWQALDTLSNLAGAPLVERAVGGAGGGGARLTQAGMQVLQAADEVARAREAVLDRLAQRGGLPASVAALGLRTSMRNHLPCRISALKRSGGAYDVTLELPGGATLVARITGESVQLLQLAKGQEVLALCKATAVDVLAVADPARANVLAGTVSRATRAAAAGEVALSLEGGAQLVGFAPAAQGLRRGDAAFAHLDASAVVIALAG</sequence>
<dbReference type="InterPro" id="IPR036388">
    <property type="entry name" value="WH-like_DNA-bd_sf"/>
</dbReference>